<feature type="domain" description="Aminoglycoside phosphotransferase" evidence="1">
    <location>
        <begin position="133"/>
        <end position="285"/>
    </location>
</feature>
<organism evidence="2 3">
    <name type="scientific">Cocleimonas flava</name>
    <dbReference type="NCBI Taxonomy" id="634765"/>
    <lineage>
        <taxon>Bacteria</taxon>
        <taxon>Pseudomonadati</taxon>
        <taxon>Pseudomonadota</taxon>
        <taxon>Gammaproteobacteria</taxon>
        <taxon>Thiotrichales</taxon>
        <taxon>Thiotrichaceae</taxon>
        <taxon>Cocleimonas</taxon>
    </lineage>
</organism>
<dbReference type="AlphaFoldDB" id="A0A4R1FA12"/>
<protein>
    <recommendedName>
        <fullName evidence="1">Aminoglycoside phosphotransferase domain-containing protein</fullName>
    </recommendedName>
</protein>
<keyword evidence="3" id="KW-1185">Reference proteome</keyword>
<dbReference type="InterPro" id="IPR011009">
    <property type="entry name" value="Kinase-like_dom_sf"/>
</dbReference>
<evidence type="ECO:0000259" key="1">
    <source>
        <dbReference type="Pfam" id="PF01636"/>
    </source>
</evidence>
<evidence type="ECO:0000313" key="2">
    <source>
        <dbReference type="EMBL" id="TCJ88728.1"/>
    </source>
</evidence>
<sequence>MSFNIKKLLNPDVYDHPVKNIELIETHISWVVLTGDYAYKIKKPVNFGFLDFSTLEKRKKYCEQELNLNRRLAPDIYLDVVSISGTAENPVISNDNNTVEYVVEYAVKMRQFPQSAQLDNMLHAGKLGNKHIDSIAQMVATFHENTAAAGANTDYGKPEKISQPVKENFEHISEALKVSAYDEKLSALKKWSESEFARLQPVFSQRKRDGFIKECHGDMHLRNLVWLNNKALAFDCIEFNDNLRWIDVISEIAFLIMDLQDRKQDQLAYRFLNAYLEITGDYEGLSILPFYLSYRAMVRAKVDALRIQQITDDSKNTALAEFDSYIALALRYAKERSPALIIMRGLSASGKSTVSQQILENTGAIRIRSDVERKRLFDVSLDVTAKTSNAVDEGIYTPESSEQTYEKLLELASTIINAGNTVLVDAAFLKQQQREPFKKLAKSRGVSFIIVEVSASNDVLRERIIARKNDVSDADLAVLEHQIAQWKALNEEELEFAVTVNTEKPLQLKCLLDEIKTLTD</sequence>
<dbReference type="InterPro" id="IPR027417">
    <property type="entry name" value="P-loop_NTPase"/>
</dbReference>
<dbReference type="InterPro" id="IPR052732">
    <property type="entry name" value="Cell-binding_unc_protein"/>
</dbReference>
<dbReference type="Pfam" id="PF01636">
    <property type="entry name" value="APH"/>
    <property type="match status" value="1"/>
</dbReference>
<evidence type="ECO:0000313" key="3">
    <source>
        <dbReference type="Proteomes" id="UP000294887"/>
    </source>
</evidence>
<reference evidence="2 3" key="1">
    <citation type="submission" date="2019-03" db="EMBL/GenBank/DDBJ databases">
        <title>Genomic Encyclopedia of Type Strains, Phase IV (KMG-IV): sequencing the most valuable type-strain genomes for metagenomic binning, comparative biology and taxonomic classification.</title>
        <authorList>
            <person name="Goeker M."/>
        </authorList>
    </citation>
    <scope>NUCLEOTIDE SEQUENCE [LARGE SCALE GENOMIC DNA]</scope>
    <source>
        <strain evidence="2 3">DSM 24830</strain>
    </source>
</reference>
<dbReference type="Gene3D" id="3.40.50.300">
    <property type="entry name" value="P-loop containing nucleotide triphosphate hydrolases"/>
    <property type="match status" value="1"/>
</dbReference>
<dbReference type="OrthoDB" id="9810277at2"/>
<dbReference type="SUPFAM" id="SSF56112">
    <property type="entry name" value="Protein kinase-like (PK-like)"/>
    <property type="match status" value="1"/>
</dbReference>
<dbReference type="InterPro" id="IPR002575">
    <property type="entry name" value="Aminoglycoside_PTrfase"/>
</dbReference>
<name>A0A4R1FA12_9GAMM</name>
<comment type="caution">
    <text evidence="2">The sequence shown here is derived from an EMBL/GenBank/DDBJ whole genome shotgun (WGS) entry which is preliminary data.</text>
</comment>
<dbReference type="PANTHER" id="PTHR43883">
    <property type="entry name" value="SLR0207 PROTEIN"/>
    <property type="match status" value="1"/>
</dbReference>
<accession>A0A4R1FA12</accession>
<dbReference type="PANTHER" id="PTHR43883:SF1">
    <property type="entry name" value="GLUCONOKINASE"/>
    <property type="match status" value="1"/>
</dbReference>
<gene>
    <name evidence="2" type="ORF">EV695_0586</name>
</gene>
<dbReference type="Proteomes" id="UP000294887">
    <property type="component" value="Unassembled WGS sequence"/>
</dbReference>
<proteinExistence type="predicted"/>
<dbReference type="RefSeq" id="WP_131904405.1">
    <property type="nucleotide sequence ID" value="NZ_BAAAFU010000008.1"/>
</dbReference>
<dbReference type="EMBL" id="SMFQ01000002">
    <property type="protein sequence ID" value="TCJ88728.1"/>
    <property type="molecule type" value="Genomic_DNA"/>
</dbReference>
<dbReference type="SUPFAM" id="SSF52540">
    <property type="entry name" value="P-loop containing nucleoside triphosphate hydrolases"/>
    <property type="match status" value="1"/>
</dbReference>
<dbReference type="Pfam" id="PF13671">
    <property type="entry name" value="AAA_33"/>
    <property type="match status" value="1"/>
</dbReference>